<evidence type="ECO:0000256" key="1">
    <source>
        <dbReference type="SAM" id="Phobius"/>
    </source>
</evidence>
<dbReference type="EMBL" id="JBBUKT010000006">
    <property type="protein sequence ID" value="MEK7951951.1"/>
    <property type="molecule type" value="Genomic_DNA"/>
</dbReference>
<protein>
    <recommendedName>
        <fullName evidence="4">SGNH hydrolase-type esterase domain-containing protein</fullName>
    </recommendedName>
</protein>
<evidence type="ECO:0000313" key="3">
    <source>
        <dbReference type="Proteomes" id="UP001371305"/>
    </source>
</evidence>
<feature type="transmembrane region" description="Helical" evidence="1">
    <location>
        <begin position="12"/>
        <end position="33"/>
    </location>
</feature>
<organism evidence="2 3">
    <name type="scientific">Luteolibacter soli</name>
    <dbReference type="NCBI Taxonomy" id="3135280"/>
    <lineage>
        <taxon>Bacteria</taxon>
        <taxon>Pseudomonadati</taxon>
        <taxon>Verrucomicrobiota</taxon>
        <taxon>Verrucomicrobiia</taxon>
        <taxon>Verrucomicrobiales</taxon>
        <taxon>Verrucomicrobiaceae</taxon>
        <taxon>Luteolibacter</taxon>
    </lineage>
</organism>
<proteinExistence type="predicted"/>
<keyword evidence="1" id="KW-0812">Transmembrane</keyword>
<evidence type="ECO:0000313" key="2">
    <source>
        <dbReference type="EMBL" id="MEK7951951.1"/>
    </source>
</evidence>
<sequence length="418" mass="47053">MRLPRPSFRRFTLAVLIAASFLIALFVGVNVWVNPLWVSKGPWTDDSFAEYRPIYRYQRTGKAGIAEAKPWKVAFFGSSRIDIAFDPALPQWNDTPAVNLAVSAGTLPETSAILHYTIERAPLETAIVGIDIGDLMGSNSPYKTTGFMESPFNPDGNHLEQTLRYYAGISTFESAVQTIMNKRKNRLPEYTALGHRLRHQETVDVAKVIQRDAISHALRVIRRRKAHLPTEPNEWKASKLQQILDDTKAHKCRLVLVIPPSHATYIGVFYQQGDPDPTFSKDRMAMAKMVAASNAAHPEAPPATIWDFNDFHALNAEKVPMDNSKMHWWLDGTHARKALGDVMLARIMGWPVEPAGADFGFELNVDNAEARSQALHAGYEHFKKEQPDLWKWMEQGILKYQDTAAKSSEKDEQAPGFE</sequence>
<keyword evidence="3" id="KW-1185">Reference proteome</keyword>
<keyword evidence="1" id="KW-1133">Transmembrane helix</keyword>
<reference evidence="2 3" key="1">
    <citation type="submission" date="2024-04" db="EMBL/GenBank/DDBJ databases">
        <title>Luteolibacter sp. isolated from soil.</title>
        <authorList>
            <person name="An J."/>
        </authorList>
    </citation>
    <scope>NUCLEOTIDE SEQUENCE [LARGE SCALE GENOMIC DNA]</scope>
    <source>
        <strain evidence="2 3">Y139</strain>
    </source>
</reference>
<accession>A0ABU9AW95</accession>
<name>A0ABU9AW95_9BACT</name>
<dbReference type="RefSeq" id="WP_341405710.1">
    <property type="nucleotide sequence ID" value="NZ_JBBUKT010000006.1"/>
</dbReference>
<gene>
    <name evidence="2" type="ORF">WKV53_15655</name>
</gene>
<comment type="caution">
    <text evidence="2">The sequence shown here is derived from an EMBL/GenBank/DDBJ whole genome shotgun (WGS) entry which is preliminary data.</text>
</comment>
<keyword evidence="1" id="KW-0472">Membrane</keyword>
<evidence type="ECO:0008006" key="4">
    <source>
        <dbReference type="Google" id="ProtNLM"/>
    </source>
</evidence>
<dbReference type="Proteomes" id="UP001371305">
    <property type="component" value="Unassembled WGS sequence"/>
</dbReference>